<proteinExistence type="predicted"/>
<dbReference type="Proteomes" id="UP000010816">
    <property type="component" value="Chromosome"/>
</dbReference>
<dbReference type="InterPro" id="IPR045857">
    <property type="entry name" value="O16G_dom_2"/>
</dbReference>
<dbReference type="EMBL" id="CP003051">
    <property type="protein sequence ID" value="AGA90959.1"/>
    <property type="molecule type" value="Genomic_DNA"/>
</dbReference>
<dbReference type="OrthoDB" id="9805159at2"/>
<evidence type="ECO:0000256" key="2">
    <source>
        <dbReference type="ARBA" id="ARBA00022679"/>
    </source>
</evidence>
<dbReference type="GO" id="GO:0016757">
    <property type="term" value="F:glycosyltransferase activity"/>
    <property type="evidence" value="ECO:0007669"/>
    <property type="project" value="UniProtKB-KW"/>
</dbReference>
<accession>L0H057</accession>
<dbReference type="RefSeq" id="WP_015281096.1">
    <property type="nucleotide sequence ID" value="NC_019940.1"/>
</dbReference>
<dbReference type="Gene3D" id="3.90.400.10">
    <property type="entry name" value="Oligo-1,6-glucosidase, Domain 2"/>
    <property type="match status" value="1"/>
</dbReference>
<dbReference type="SUPFAM" id="SSF51445">
    <property type="entry name" value="(Trans)glycosidases"/>
    <property type="match status" value="1"/>
</dbReference>
<dbReference type="PATRIC" id="fig|765912.4.peg.2171"/>
<keyword evidence="4" id="KW-1185">Reference proteome</keyword>
<gene>
    <name evidence="3" type="ORF">Thimo_2212</name>
</gene>
<protein>
    <recommendedName>
        <fullName evidence="5">Glycosidase</fullName>
    </recommendedName>
</protein>
<evidence type="ECO:0000313" key="4">
    <source>
        <dbReference type="Proteomes" id="UP000010816"/>
    </source>
</evidence>
<evidence type="ECO:0000313" key="3">
    <source>
        <dbReference type="EMBL" id="AGA90959.1"/>
    </source>
</evidence>
<evidence type="ECO:0000256" key="1">
    <source>
        <dbReference type="ARBA" id="ARBA00022676"/>
    </source>
</evidence>
<keyword evidence="2" id="KW-0808">Transferase</keyword>
<keyword evidence="1" id="KW-0328">Glycosyltransferase</keyword>
<evidence type="ECO:0008006" key="5">
    <source>
        <dbReference type="Google" id="ProtNLM"/>
    </source>
</evidence>
<dbReference type="Gene3D" id="3.20.20.80">
    <property type="entry name" value="Glycosidases"/>
    <property type="match status" value="1"/>
</dbReference>
<dbReference type="HOGENOM" id="CLU_021358_1_0_6"/>
<dbReference type="STRING" id="765912.Thimo_2212"/>
<reference evidence="3 4" key="1">
    <citation type="submission" date="2011-09" db="EMBL/GenBank/DDBJ databases">
        <title>Complete sequence of chromosome of Thioflavicoccus mobilis 8321.</title>
        <authorList>
            <consortium name="US DOE Joint Genome Institute"/>
            <person name="Lucas S."/>
            <person name="Han J."/>
            <person name="Lapidus A."/>
            <person name="Cheng J.-F."/>
            <person name="Goodwin L."/>
            <person name="Pitluck S."/>
            <person name="Peters L."/>
            <person name="Ovchinnikova G."/>
            <person name="Lu M."/>
            <person name="Detter J.C."/>
            <person name="Han C."/>
            <person name="Tapia R."/>
            <person name="Land M."/>
            <person name="Hauser L."/>
            <person name="Kyrpides N."/>
            <person name="Ivanova N."/>
            <person name="Pagani I."/>
            <person name="Vogl K."/>
            <person name="Liu Z."/>
            <person name="Imhoff J."/>
            <person name="Thiel V."/>
            <person name="Frigaard N.-U."/>
            <person name="Bryant D."/>
            <person name="Woyke T."/>
        </authorList>
    </citation>
    <scope>NUCLEOTIDE SEQUENCE [LARGE SCALE GENOMIC DNA]</scope>
    <source>
        <strain evidence="3 4">8321</strain>
    </source>
</reference>
<dbReference type="PANTHER" id="PTHR38784">
    <property type="entry name" value="SUCROSE PHOSPHORYLASE"/>
    <property type="match status" value="1"/>
</dbReference>
<dbReference type="InterPro" id="IPR017853">
    <property type="entry name" value="GH"/>
</dbReference>
<name>L0H057_9GAMM</name>
<sequence>MPSEAQPIKQTLPKGVMLNAYPDSIGGKLSDIVALLKRPEFDDVFSLFYILPTFFNSDLDRGFSVIDYNHNEELVSLLDLEELRSLDIGFKFDLILNHLSVGSPQFQDLLQRGDESAYKDFFIDWNEFWAGHGIMGPEGYVIPKQEFLQKLFMRKPGQPVLKVRFPDGTERPYWNTFYQKITYEPISPAHLMEIPGLTPEGAEILAEIVNAGIESKADVREIDLSEFAEHCEMVVEIVERNREYLGQMDLNARSELVWEFYDETLKKLREYGAKIVRLDAFAYLHKAPGEVNFFNRPGTWEYLERLKGIAEKHDLIIFPEIHSEYGCGLHEEVARKGFPIYDFFFPGLVIDALERGSRQHLVAWVREIGEKGIQTINMLGCHDGIPVLDLRGKQLDAGLRPGLLPDQQIDEVMQRIVERGGRIKNLFGPDGRKISYYQVNATFFSALGEDERKLRLARAIQMFMPGIPQVWYLDLFAGRNNYAAADLGGPGGHKEINRTNLSLAELEEAIGSPIVQDQLKLMRLRNTSPAFAGTLEIGDGPGHLLEMSWHNDGHRASLRADLREHSFTVRHTGNGGDEVVWEYR</sequence>
<organism evidence="3 4">
    <name type="scientific">Thioflavicoccus mobilis 8321</name>
    <dbReference type="NCBI Taxonomy" id="765912"/>
    <lineage>
        <taxon>Bacteria</taxon>
        <taxon>Pseudomonadati</taxon>
        <taxon>Pseudomonadota</taxon>
        <taxon>Gammaproteobacteria</taxon>
        <taxon>Chromatiales</taxon>
        <taxon>Chromatiaceae</taxon>
        <taxon>Thioflavicoccus</taxon>
    </lineage>
</organism>
<dbReference type="AlphaFoldDB" id="L0H057"/>
<dbReference type="eggNOG" id="COG0366">
    <property type="taxonomic scope" value="Bacteria"/>
</dbReference>
<dbReference type="PANTHER" id="PTHR38784:SF1">
    <property type="entry name" value="SUCROSE PHOSPHORYLASE"/>
    <property type="match status" value="1"/>
</dbReference>
<dbReference type="KEGG" id="tmb:Thimo_2212"/>